<dbReference type="EMBL" id="VSRR010001440">
    <property type="protein sequence ID" value="MPC25273.1"/>
    <property type="molecule type" value="Genomic_DNA"/>
</dbReference>
<organism evidence="1 2">
    <name type="scientific">Portunus trituberculatus</name>
    <name type="common">Swimming crab</name>
    <name type="synonym">Neptunus trituberculatus</name>
    <dbReference type="NCBI Taxonomy" id="210409"/>
    <lineage>
        <taxon>Eukaryota</taxon>
        <taxon>Metazoa</taxon>
        <taxon>Ecdysozoa</taxon>
        <taxon>Arthropoda</taxon>
        <taxon>Crustacea</taxon>
        <taxon>Multicrustacea</taxon>
        <taxon>Malacostraca</taxon>
        <taxon>Eumalacostraca</taxon>
        <taxon>Eucarida</taxon>
        <taxon>Decapoda</taxon>
        <taxon>Pleocyemata</taxon>
        <taxon>Brachyura</taxon>
        <taxon>Eubrachyura</taxon>
        <taxon>Portunoidea</taxon>
        <taxon>Portunidae</taxon>
        <taxon>Portuninae</taxon>
        <taxon>Portunus</taxon>
    </lineage>
</organism>
<gene>
    <name evidence="1" type="ORF">E2C01_018377</name>
</gene>
<reference evidence="1 2" key="1">
    <citation type="submission" date="2019-05" db="EMBL/GenBank/DDBJ databases">
        <title>Another draft genome of Portunus trituberculatus and its Hox gene families provides insights of decapod evolution.</title>
        <authorList>
            <person name="Jeong J.-H."/>
            <person name="Song I."/>
            <person name="Kim S."/>
            <person name="Choi T."/>
            <person name="Kim D."/>
            <person name="Ryu S."/>
            <person name="Kim W."/>
        </authorList>
    </citation>
    <scope>NUCLEOTIDE SEQUENCE [LARGE SCALE GENOMIC DNA]</scope>
    <source>
        <tissue evidence="1">Muscle</tissue>
    </source>
</reference>
<sequence>MGYPKDIPDPAANFLCAVSTPSERLFVTLHSGVSVQIVSRRIHELGYTSHKGTKKPLLHTTQVKPVNFVHNYAQWTESDWGFLNHNTAAATTTTTTTTTITTSPCRLASWFL</sequence>
<evidence type="ECO:0000313" key="2">
    <source>
        <dbReference type="Proteomes" id="UP000324222"/>
    </source>
</evidence>
<proteinExistence type="predicted"/>
<dbReference type="AlphaFoldDB" id="A0A5B7DW86"/>
<protein>
    <submittedName>
        <fullName evidence="1">Uncharacterized protein</fullName>
    </submittedName>
</protein>
<dbReference type="Proteomes" id="UP000324222">
    <property type="component" value="Unassembled WGS sequence"/>
</dbReference>
<keyword evidence="2" id="KW-1185">Reference proteome</keyword>
<comment type="caution">
    <text evidence="1">The sequence shown here is derived from an EMBL/GenBank/DDBJ whole genome shotgun (WGS) entry which is preliminary data.</text>
</comment>
<accession>A0A5B7DW86</accession>
<name>A0A5B7DW86_PORTR</name>
<evidence type="ECO:0000313" key="1">
    <source>
        <dbReference type="EMBL" id="MPC25273.1"/>
    </source>
</evidence>